<feature type="region of interest" description="Disordered" evidence="1">
    <location>
        <begin position="170"/>
        <end position="196"/>
    </location>
</feature>
<proteinExistence type="predicted"/>
<dbReference type="GO" id="GO:0007131">
    <property type="term" value="P:reciprocal meiotic recombination"/>
    <property type="evidence" value="ECO:0007669"/>
    <property type="project" value="InterPro"/>
</dbReference>
<evidence type="ECO:0000256" key="1">
    <source>
        <dbReference type="SAM" id="MobiDB-lite"/>
    </source>
</evidence>
<feature type="compositionally biased region" description="Basic and acidic residues" evidence="1">
    <location>
        <begin position="280"/>
        <end position="290"/>
    </location>
</feature>
<feature type="compositionally biased region" description="Acidic residues" evidence="1">
    <location>
        <begin position="309"/>
        <end position="319"/>
    </location>
</feature>
<dbReference type="Proteomes" id="UP001375240">
    <property type="component" value="Unassembled WGS sequence"/>
</dbReference>
<sequence length="620" mass="66358">MIRSPSLALKYVNLRGHTLRRVQVRFRRQEDFQAVMTALEQIGCPIQLHNAETVQSIQQSVLNRQFSRPDTASSLITGHEGTAARQTSYSGPGATPLAHMGITAGHAQNQFSLEGQRLNAGNAHIAFKQYISSQPSAYPAHTRSLSYTEPEAQHFRPPMLSRTTSADILAHDSFNSSPPTSQQYIPRHSNTDFTGSQANNQYLSIAHTAEQNLSSHYDPPPAPIKAPSFRNPAVPAHLLRGSSTTSSLLSRPETAASLTNSNPVSRGTHTSVGTLFGNSQKHDSFSREIAHSQQQVAPAPVQAHHSQEYDDPELTDLDDIPPPRRLPDFDKYNKVHGDKPLPSSSAKLTHVFKNTKSGSSPASTSLKRKDRPGEKEGASTANKHLNTNADDSDRENANAKRPKIAAATKPKKPAAPKATAPKPAASTATSNPTTSRPAAPKTTAPKTTAPKTTAPKTAASKPAAPKSAAPAKPKKPKSAPANITTPKSKPKTTAAPTPSPPKPATTSPSNVLQDASASNLNKKAGVQSPLVQSPLKQRSTALSKLEALLDVDSDAIDESLLAQLIHSDEHLKMVQRLERVWTKMGFDVRVKTSGLFGESSSRANIVDVVGPTGAVEKDKV</sequence>
<dbReference type="InterPro" id="IPR004354">
    <property type="entry name" value="Meiotic_Rec114"/>
</dbReference>
<accession>A0AAV9V7W0</accession>
<feature type="compositionally biased region" description="Polar residues" evidence="1">
    <location>
        <begin position="342"/>
        <end position="365"/>
    </location>
</feature>
<feature type="compositionally biased region" description="Polar residues" evidence="1">
    <location>
        <begin position="173"/>
        <end position="184"/>
    </location>
</feature>
<feature type="region of interest" description="Disordered" evidence="1">
    <location>
        <begin position="241"/>
        <end position="533"/>
    </location>
</feature>
<gene>
    <name evidence="2" type="ORF">TWF696_004049</name>
</gene>
<comment type="caution">
    <text evidence="2">The sequence shown here is derived from an EMBL/GenBank/DDBJ whole genome shotgun (WGS) entry which is preliminary data.</text>
</comment>
<feature type="compositionally biased region" description="Basic and acidic residues" evidence="1">
    <location>
        <begin position="321"/>
        <end position="339"/>
    </location>
</feature>
<feature type="compositionally biased region" description="Polar residues" evidence="1">
    <location>
        <begin position="510"/>
        <end position="521"/>
    </location>
</feature>
<organism evidence="2 3">
    <name type="scientific">Orbilia brochopaga</name>
    <dbReference type="NCBI Taxonomy" id="3140254"/>
    <lineage>
        <taxon>Eukaryota</taxon>
        <taxon>Fungi</taxon>
        <taxon>Dikarya</taxon>
        <taxon>Ascomycota</taxon>
        <taxon>Pezizomycotina</taxon>
        <taxon>Orbiliomycetes</taxon>
        <taxon>Orbiliales</taxon>
        <taxon>Orbiliaceae</taxon>
        <taxon>Orbilia</taxon>
    </lineage>
</organism>
<feature type="compositionally biased region" description="Polar residues" evidence="1">
    <location>
        <begin position="256"/>
        <end position="279"/>
    </location>
</feature>
<feature type="compositionally biased region" description="Low complexity" evidence="1">
    <location>
        <begin position="291"/>
        <end position="304"/>
    </location>
</feature>
<feature type="compositionally biased region" description="Low complexity" evidence="1">
    <location>
        <begin position="478"/>
        <end position="496"/>
    </location>
</feature>
<name>A0AAV9V7W0_9PEZI</name>
<evidence type="ECO:0000313" key="2">
    <source>
        <dbReference type="EMBL" id="KAK6354920.1"/>
    </source>
</evidence>
<feature type="compositionally biased region" description="Low complexity" evidence="1">
    <location>
        <begin position="241"/>
        <end position="251"/>
    </location>
</feature>
<feature type="compositionally biased region" description="Low complexity" evidence="1">
    <location>
        <begin position="415"/>
        <end position="471"/>
    </location>
</feature>
<evidence type="ECO:0000313" key="3">
    <source>
        <dbReference type="Proteomes" id="UP001375240"/>
    </source>
</evidence>
<protein>
    <submittedName>
        <fullName evidence="2">Uncharacterized protein</fullName>
    </submittedName>
</protein>
<dbReference type="EMBL" id="JAVHNQ010000002">
    <property type="protein sequence ID" value="KAK6354920.1"/>
    <property type="molecule type" value="Genomic_DNA"/>
</dbReference>
<keyword evidence="3" id="KW-1185">Reference proteome</keyword>
<feature type="compositionally biased region" description="Polar residues" evidence="1">
    <location>
        <begin position="379"/>
        <end position="389"/>
    </location>
</feature>
<reference evidence="2 3" key="1">
    <citation type="submission" date="2019-10" db="EMBL/GenBank/DDBJ databases">
        <authorList>
            <person name="Palmer J.M."/>
        </authorList>
    </citation>
    <scope>NUCLEOTIDE SEQUENCE [LARGE SCALE GENOMIC DNA]</scope>
    <source>
        <strain evidence="2 3">TWF696</strain>
    </source>
</reference>
<dbReference type="Pfam" id="PF03525">
    <property type="entry name" value="Meiotic_rec114"/>
    <property type="match status" value="1"/>
</dbReference>
<dbReference type="AlphaFoldDB" id="A0AAV9V7W0"/>